<evidence type="ECO:0000259" key="12">
    <source>
        <dbReference type="Pfam" id="PF11975"/>
    </source>
</evidence>
<dbReference type="InterPro" id="IPR015955">
    <property type="entry name" value="Lactate_DH/Glyco_Ohase_4_C"/>
</dbReference>
<evidence type="ECO:0000256" key="7">
    <source>
        <dbReference type="PIRSR" id="PIRSR601088-1"/>
    </source>
</evidence>
<dbReference type="GO" id="GO:0046872">
    <property type="term" value="F:metal ion binding"/>
    <property type="evidence" value="ECO:0007669"/>
    <property type="project" value="UniProtKB-KW"/>
</dbReference>
<dbReference type="CAZy" id="GH4">
    <property type="family name" value="Glycoside Hydrolase Family 4"/>
</dbReference>
<evidence type="ECO:0000313" key="14">
    <source>
        <dbReference type="Proteomes" id="UP000002007"/>
    </source>
</evidence>
<evidence type="ECO:0000256" key="4">
    <source>
        <dbReference type="ARBA" id="ARBA00023027"/>
    </source>
</evidence>
<dbReference type="GO" id="GO:0008706">
    <property type="term" value="F:6-phospho-beta-glucosidase activity"/>
    <property type="evidence" value="ECO:0007669"/>
    <property type="project" value="UniProtKB-EC"/>
</dbReference>
<feature type="site" description="Increases basicity of active site Tyr" evidence="10">
    <location>
        <position position="103"/>
    </location>
</feature>
<dbReference type="PRINTS" id="PR00732">
    <property type="entry name" value="GLHYDRLASE4"/>
</dbReference>
<keyword evidence="9" id="KW-0408">Iron</keyword>
<dbReference type="RefSeq" id="WP_012245111.1">
    <property type="nucleotide sequence ID" value="NC_010168.1"/>
</dbReference>
<dbReference type="PANTHER" id="PTHR32092:SF5">
    <property type="entry name" value="6-PHOSPHO-BETA-GLUCOSIDASE"/>
    <property type="match status" value="1"/>
</dbReference>
<feature type="binding site" evidence="9">
    <location>
        <position position="193"/>
    </location>
    <ligand>
        <name>Mn(2+)</name>
        <dbReference type="ChEBI" id="CHEBI:29035"/>
    </ligand>
</feature>
<evidence type="ECO:0000313" key="13">
    <source>
        <dbReference type="EMBL" id="ABY23438.1"/>
    </source>
</evidence>
<dbReference type="eggNOG" id="COG1486">
    <property type="taxonomic scope" value="Bacteria"/>
</dbReference>
<dbReference type="InterPro" id="IPR019802">
    <property type="entry name" value="GlycHydrolase_4_CS"/>
</dbReference>
<evidence type="ECO:0000256" key="8">
    <source>
        <dbReference type="PIRSR" id="PIRSR601088-2"/>
    </source>
</evidence>
<dbReference type="HOGENOM" id="CLU_045951_0_1_11"/>
<dbReference type="AlphaFoldDB" id="A9WMU3"/>
<dbReference type="STRING" id="288705.RSal33209_1702"/>
<feature type="active site" description="Proton acceptor" evidence="7">
    <location>
        <position position="242"/>
    </location>
</feature>
<keyword evidence="2 9" id="KW-0479">Metal-binding</keyword>
<feature type="binding site" evidence="9">
    <location>
        <position position="162"/>
    </location>
    <ligand>
        <name>Mn(2+)</name>
        <dbReference type="ChEBI" id="CHEBI:29035"/>
    </ligand>
</feature>
<dbReference type="InterPro" id="IPR036291">
    <property type="entry name" value="NAD(P)-bd_dom_sf"/>
</dbReference>
<evidence type="ECO:0000256" key="11">
    <source>
        <dbReference type="RuleBase" id="RU361152"/>
    </source>
</evidence>
<dbReference type="KEGG" id="rsa:RSal33209_1702"/>
<keyword evidence="14" id="KW-1185">Reference proteome</keyword>
<keyword evidence="3 11" id="KW-0378">Hydrolase</keyword>
<dbReference type="PROSITE" id="PS01324">
    <property type="entry name" value="GLYCOSYL_HYDROL_F4"/>
    <property type="match status" value="1"/>
</dbReference>
<keyword evidence="9" id="KW-0170">Cobalt</keyword>
<dbReference type="EC" id="3.2.1.86" evidence="13"/>
<dbReference type="GO" id="GO:0016616">
    <property type="term" value="F:oxidoreductase activity, acting on the CH-OH group of donors, NAD or NADP as acceptor"/>
    <property type="evidence" value="ECO:0007669"/>
    <property type="project" value="InterPro"/>
</dbReference>
<proteinExistence type="inferred from homology"/>
<keyword evidence="9" id="KW-0533">Nickel</keyword>
<dbReference type="PANTHER" id="PTHR32092">
    <property type="entry name" value="6-PHOSPHO-BETA-GLUCOSIDASE-RELATED"/>
    <property type="match status" value="1"/>
</dbReference>
<dbReference type="Gene3D" id="3.90.110.10">
    <property type="entry name" value="Lactate dehydrogenase/glycoside hydrolase, family 4, C-terminal"/>
    <property type="match status" value="1"/>
</dbReference>
<protein>
    <submittedName>
        <fullName evidence="13">6-phospho-beta-glucosidase</fullName>
        <ecNumber evidence="13">3.2.1.86</ecNumber>
    </submittedName>
</protein>
<evidence type="ECO:0000256" key="3">
    <source>
        <dbReference type="ARBA" id="ARBA00022801"/>
    </source>
</evidence>
<feature type="active site" description="Proton donor" evidence="7">
    <location>
        <position position="163"/>
    </location>
</feature>
<dbReference type="InterPro" id="IPR001088">
    <property type="entry name" value="Glyco_hydro_4"/>
</dbReference>
<dbReference type="Pfam" id="PF11975">
    <property type="entry name" value="Glyco_hydro_4C"/>
    <property type="match status" value="1"/>
</dbReference>
<feature type="binding site" evidence="8">
    <location>
        <position position="141"/>
    </location>
    <ligand>
        <name>substrate</name>
    </ligand>
</feature>
<dbReference type="InterPro" id="IPR022616">
    <property type="entry name" value="Glyco_hydro_4_C"/>
</dbReference>
<evidence type="ECO:0000256" key="6">
    <source>
        <dbReference type="ARBA" id="ARBA00023295"/>
    </source>
</evidence>
<comment type="similarity">
    <text evidence="1 11">Belongs to the glycosyl hydrolase 4 family.</text>
</comment>
<feature type="domain" description="Glycosyl hydrolase family 4 C-terminal" evidence="12">
    <location>
        <begin position="188"/>
        <end position="415"/>
    </location>
</feature>
<dbReference type="SUPFAM" id="SSF51735">
    <property type="entry name" value="NAD(P)-binding Rossmann-fold domains"/>
    <property type="match status" value="1"/>
</dbReference>
<keyword evidence="5 9" id="KW-0464">Manganese</keyword>
<dbReference type="EMBL" id="CP000910">
    <property type="protein sequence ID" value="ABY23438.1"/>
    <property type="molecule type" value="Genomic_DNA"/>
</dbReference>
<dbReference type="GO" id="GO:0005975">
    <property type="term" value="P:carbohydrate metabolic process"/>
    <property type="evidence" value="ECO:0007669"/>
    <property type="project" value="InterPro"/>
</dbReference>
<dbReference type="Gene3D" id="3.40.50.720">
    <property type="entry name" value="NAD(P)-binding Rossmann-like Domain"/>
    <property type="match status" value="1"/>
</dbReference>
<organism evidence="13 14">
    <name type="scientific">Renibacterium salmoninarum (strain ATCC 33209 / DSM 20767 / JCM 11484 / NBRC 15589 / NCIMB 2235)</name>
    <dbReference type="NCBI Taxonomy" id="288705"/>
    <lineage>
        <taxon>Bacteria</taxon>
        <taxon>Bacillati</taxon>
        <taxon>Actinomycetota</taxon>
        <taxon>Actinomycetes</taxon>
        <taxon>Micrococcales</taxon>
        <taxon>Micrococcaceae</taxon>
        <taxon>Renibacterium</taxon>
    </lineage>
</organism>
<evidence type="ECO:0000256" key="5">
    <source>
        <dbReference type="ARBA" id="ARBA00023211"/>
    </source>
</evidence>
<name>A9WMU3_RENSM</name>
<evidence type="ECO:0000256" key="2">
    <source>
        <dbReference type="ARBA" id="ARBA00022723"/>
    </source>
</evidence>
<keyword evidence="6 11" id="KW-0326">Glycosidase</keyword>
<feature type="binding site" evidence="8">
    <location>
        <position position="87"/>
    </location>
    <ligand>
        <name>substrate</name>
    </ligand>
</feature>
<reference evidence="14" key="1">
    <citation type="journal article" date="2008" name="J. Bacteriol.">
        <title>Genome sequence of the fish pathogen Renibacterium salmoninarum suggests reductive evolution away from an environmental Arthrobacter ancestor.</title>
        <authorList>
            <person name="Wiens G.D."/>
            <person name="Rockey D.D."/>
            <person name="Wu Z."/>
            <person name="Chang J."/>
            <person name="Levy R."/>
            <person name="Crane S."/>
            <person name="Chen D.S."/>
            <person name="Capri G.R."/>
            <person name="Burnett J.R."/>
            <person name="Sudheesh P.S."/>
            <person name="Schipma M.J."/>
            <person name="Burd H."/>
            <person name="Bhattacharyya A."/>
            <person name="Rhodes L.D."/>
            <person name="Kaul R."/>
            <person name="Strom M.S."/>
        </authorList>
    </citation>
    <scope>NUCLEOTIDE SEQUENCE [LARGE SCALE GENOMIC DNA]</scope>
    <source>
        <strain evidence="14">ATCC 33209 / DSM 20767 / JCM 11484 / NBRC 15589 / NCIMB 2235</strain>
    </source>
</reference>
<keyword evidence="4 11" id="KW-0520">NAD</keyword>
<gene>
    <name evidence="13" type="ordered locus">RSal33209_1702</name>
</gene>
<dbReference type="Pfam" id="PF02056">
    <property type="entry name" value="Glyco_hydro_4"/>
    <property type="match status" value="1"/>
</dbReference>
<comment type="cofactor">
    <cofactor evidence="11">
        <name>NAD(+)</name>
        <dbReference type="ChEBI" id="CHEBI:57540"/>
    </cofactor>
    <text evidence="11">Binds 1 NAD(+) per subunit.</text>
</comment>
<dbReference type="SUPFAM" id="SSF56327">
    <property type="entry name" value="LDH C-terminal domain-like"/>
    <property type="match status" value="1"/>
</dbReference>
<evidence type="ECO:0000256" key="1">
    <source>
        <dbReference type="ARBA" id="ARBA00010141"/>
    </source>
</evidence>
<accession>A9WMU3</accession>
<evidence type="ECO:0000256" key="10">
    <source>
        <dbReference type="PIRSR" id="PIRSR601088-4"/>
    </source>
</evidence>
<evidence type="ECO:0000256" key="9">
    <source>
        <dbReference type="PIRSR" id="PIRSR601088-3"/>
    </source>
</evidence>
<dbReference type="Proteomes" id="UP000002007">
    <property type="component" value="Chromosome"/>
</dbReference>
<sequence length="444" mass="47065">MRLVIIGGGGFRVPLVYRALSAGKYAGLIDSVALYDVDASRLAAIQAVLAAAPFSGPVVMASTSLPQALEGADIVFSATRVGGPEGRVLDERVALDLGVLGQETTGAGGISYAFRSIPFMVQLAQERRNHCPAAWLINFTNPAGMVTQALVPLLGAKVIGICDSPLGLVRRAAKTAGIPLSGMNGVDYLGLNHLGWLNGLVHDGVDQLPGLLSSPARLAEFEEGRLFGADFLAALVSLPNEYLFYYYRRQSALQAIMAAAQTRGASIALAQQMSYPQFTGAKAFERWDAARLEREAGYLAESRDSARDEADLAGGGYDEVALAAMNTLLTGQSVELILNVRNGRTLPALASDAVIEVPSRVDSSGATPLPLLSSPTAHQLGLMAQLKAVENAVVRAVLERNREQALLAFALHPLIGDEVLAHRLLEGYEQAFPALPGLWQRLNG</sequence>